<comment type="caution">
    <text evidence="1">The sequence shown here is derived from an EMBL/GenBank/DDBJ whole genome shotgun (WGS) entry which is preliminary data.</text>
</comment>
<organism evidence="1 2">
    <name type="scientific">Camellia lanceoleosa</name>
    <dbReference type="NCBI Taxonomy" id="1840588"/>
    <lineage>
        <taxon>Eukaryota</taxon>
        <taxon>Viridiplantae</taxon>
        <taxon>Streptophyta</taxon>
        <taxon>Embryophyta</taxon>
        <taxon>Tracheophyta</taxon>
        <taxon>Spermatophyta</taxon>
        <taxon>Magnoliopsida</taxon>
        <taxon>eudicotyledons</taxon>
        <taxon>Gunneridae</taxon>
        <taxon>Pentapetalae</taxon>
        <taxon>asterids</taxon>
        <taxon>Ericales</taxon>
        <taxon>Theaceae</taxon>
        <taxon>Camellia</taxon>
    </lineage>
</organism>
<proteinExistence type="predicted"/>
<evidence type="ECO:0000313" key="1">
    <source>
        <dbReference type="EMBL" id="KAI8022776.1"/>
    </source>
</evidence>
<accession>A0ACC0IGB0</accession>
<protein>
    <submittedName>
        <fullName evidence="1">Uncharacterized protein</fullName>
    </submittedName>
</protein>
<gene>
    <name evidence="1" type="ORF">LOK49_LG03G00471</name>
</gene>
<evidence type="ECO:0000313" key="2">
    <source>
        <dbReference type="Proteomes" id="UP001060215"/>
    </source>
</evidence>
<reference evidence="1 2" key="1">
    <citation type="journal article" date="2022" name="Plant J.">
        <title>Chromosome-level genome of Camellia lanceoleosa provides a valuable resource for understanding genome evolution and self-incompatibility.</title>
        <authorList>
            <person name="Gong W."/>
            <person name="Xiao S."/>
            <person name="Wang L."/>
            <person name="Liao Z."/>
            <person name="Chang Y."/>
            <person name="Mo W."/>
            <person name="Hu G."/>
            <person name="Li W."/>
            <person name="Zhao G."/>
            <person name="Zhu H."/>
            <person name="Hu X."/>
            <person name="Ji K."/>
            <person name="Xiang X."/>
            <person name="Song Q."/>
            <person name="Yuan D."/>
            <person name="Jin S."/>
            <person name="Zhang L."/>
        </authorList>
    </citation>
    <scope>NUCLEOTIDE SEQUENCE [LARGE SCALE GENOMIC DNA]</scope>
    <source>
        <strain evidence="1">SQ_2022a</strain>
    </source>
</reference>
<dbReference type="Proteomes" id="UP001060215">
    <property type="component" value="Chromosome 6"/>
</dbReference>
<name>A0ACC0IGB0_9ERIC</name>
<sequence length="135" mass="15304">MGHLLVLQPLIAGKSTSDMEFNWSPFWVQVHGLPVAKMTRKNAQIIGQRQGNLIGVEALHEGLLLERSFLRLRVEMDVTKPLPLGFFLQANSSSPDTVHEVWVSYKYEKLDEFCYDCGRLGHNNTLCKFVSREAG</sequence>
<dbReference type="EMBL" id="CM045763">
    <property type="protein sequence ID" value="KAI8022776.1"/>
    <property type="molecule type" value="Genomic_DNA"/>
</dbReference>
<keyword evidence="2" id="KW-1185">Reference proteome</keyword>